<sequence length="289" mass="32011">MKAEEVNNTVAGAVVDQPGRAIYDPNGAAAIIAFVVFGVFAVGLWTRYFRTRPRAKWTRCVCLGSTFMSIGFICRFSRRNGINAWSWLFETLLILLSPCLFLAQDYILISRLAVHLDAEDALVLPRRAIVVTYVLADVVTVLTQLAGTAMTITFGNLVPIGVKASTLVTAGLWVQFAFFTSFLIVYIVFWRRLGTNFELDQGGRLSSPIALMRMLGVSCFLLLIRSIYRVAEYTAGAGSTLGQSEVAFYILDSVMMALNVLGFLVVWPPSCLDKRPEVMAAHMLSLERR</sequence>
<dbReference type="OrthoDB" id="3358017at2759"/>
<dbReference type="AlphaFoldDB" id="A0A427YRF6"/>
<evidence type="ECO:0000313" key="6">
    <source>
        <dbReference type="EMBL" id="RSH93616.1"/>
    </source>
</evidence>
<name>A0A427YRF6_9TREE</name>
<reference evidence="6 7" key="1">
    <citation type="submission" date="2018-11" db="EMBL/GenBank/DDBJ databases">
        <title>Genome sequence of Saitozyma podzolica DSM 27192.</title>
        <authorList>
            <person name="Aliyu H."/>
            <person name="Gorte O."/>
            <person name="Ochsenreither K."/>
        </authorList>
    </citation>
    <scope>NUCLEOTIDE SEQUENCE [LARGE SCALE GENOMIC DNA]</scope>
    <source>
        <strain evidence="6 7">DSM 27192</strain>
    </source>
</reference>
<dbReference type="InterPro" id="IPR007568">
    <property type="entry name" value="RTA1"/>
</dbReference>
<dbReference type="STRING" id="1890683.A0A427YRF6"/>
<keyword evidence="7" id="KW-1185">Reference proteome</keyword>
<dbReference type="GO" id="GO:0016020">
    <property type="term" value="C:membrane"/>
    <property type="evidence" value="ECO:0007669"/>
    <property type="project" value="UniProtKB-SubCell"/>
</dbReference>
<feature type="transmembrane region" description="Helical" evidence="5">
    <location>
        <begin position="172"/>
        <end position="189"/>
    </location>
</feature>
<comment type="subcellular location">
    <subcellularLocation>
        <location evidence="1">Membrane</location>
        <topology evidence="1">Multi-pass membrane protein</topology>
    </subcellularLocation>
</comment>
<keyword evidence="2 5" id="KW-0812">Transmembrane</keyword>
<evidence type="ECO:0000256" key="2">
    <source>
        <dbReference type="ARBA" id="ARBA00022692"/>
    </source>
</evidence>
<dbReference type="Proteomes" id="UP000279259">
    <property type="component" value="Unassembled WGS sequence"/>
</dbReference>
<feature type="transmembrane region" description="Helical" evidence="5">
    <location>
        <begin position="27"/>
        <end position="45"/>
    </location>
</feature>
<comment type="caution">
    <text evidence="6">The sequence shown here is derived from an EMBL/GenBank/DDBJ whole genome shotgun (WGS) entry which is preliminary data.</text>
</comment>
<keyword evidence="4 5" id="KW-0472">Membrane</keyword>
<feature type="transmembrane region" description="Helical" evidence="5">
    <location>
        <begin position="248"/>
        <end position="267"/>
    </location>
</feature>
<protein>
    <submittedName>
        <fullName evidence="6">Uncharacterized protein</fullName>
    </submittedName>
</protein>
<gene>
    <name evidence="6" type="ORF">EHS25_006262</name>
</gene>
<feature type="transmembrane region" description="Helical" evidence="5">
    <location>
        <begin position="210"/>
        <end position="228"/>
    </location>
</feature>
<evidence type="ECO:0000256" key="1">
    <source>
        <dbReference type="ARBA" id="ARBA00004141"/>
    </source>
</evidence>
<dbReference type="EMBL" id="RSCD01000003">
    <property type="protein sequence ID" value="RSH93616.1"/>
    <property type="molecule type" value="Genomic_DNA"/>
</dbReference>
<proteinExistence type="predicted"/>
<evidence type="ECO:0000256" key="3">
    <source>
        <dbReference type="ARBA" id="ARBA00022989"/>
    </source>
</evidence>
<dbReference type="Pfam" id="PF04479">
    <property type="entry name" value="RTA1"/>
    <property type="match status" value="1"/>
</dbReference>
<evidence type="ECO:0000256" key="5">
    <source>
        <dbReference type="SAM" id="Phobius"/>
    </source>
</evidence>
<organism evidence="6 7">
    <name type="scientific">Saitozyma podzolica</name>
    <dbReference type="NCBI Taxonomy" id="1890683"/>
    <lineage>
        <taxon>Eukaryota</taxon>
        <taxon>Fungi</taxon>
        <taxon>Dikarya</taxon>
        <taxon>Basidiomycota</taxon>
        <taxon>Agaricomycotina</taxon>
        <taxon>Tremellomycetes</taxon>
        <taxon>Tremellales</taxon>
        <taxon>Trimorphomycetaceae</taxon>
        <taxon>Saitozyma</taxon>
    </lineage>
</organism>
<accession>A0A427YRF6</accession>
<evidence type="ECO:0000256" key="4">
    <source>
        <dbReference type="ARBA" id="ARBA00023136"/>
    </source>
</evidence>
<dbReference type="PANTHER" id="PTHR31465:SF1">
    <property type="entry name" value="PROTEIN RTA1-RELATED"/>
    <property type="match status" value="1"/>
</dbReference>
<keyword evidence="3 5" id="KW-1133">Transmembrane helix</keyword>
<feature type="transmembrane region" description="Helical" evidence="5">
    <location>
        <begin position="130"/>
        <end position="152"/>
    </location>
</feature>
<dbReference type="PANTHER" id="PTHR31465">
    <property type="entry name" value="PROTEIN RTA1-RELATED"/>
    <property type="match status" value="1"/>
</dbReference>
<evidence type="ECO:0000313" key="7">
    <source>
        <dbReference type="Proteomes" id="UP000279259"/>
    </source>
</evidence>